<feature type="compositionally biased region" description="Basic and acidic residues" evidence="9">
    <location>
        <begin position="214"/>
        <end position="238"/>
    </location>
</feature>
<reference evidence="13" key="1">
    <citation type="submission" date="2020-01" db="EMBL/GenBank/DDBJ databases">
        <title>Draft genome sequence of the Termite Coptotermes fromosanus.</title>
        <authorList>
            <person name="Itakura S."/>
            <person name="Yosikawa Y."/>
            <person name="Umezawa K."/>
        </authorList>
    </citation>
    <scope>NUCLEOTIDE SEQUENCE [LARGE SCALE GENOMIC DNA]</scope>
</reference>
<keyword evidence="8" id="KW-0175">Coiled coil</keyword>
<dbReference type="FunFam" id="3.30.70.270:FF:000020">
    <property type="entry name" value="Transposon Tf2-6 polyprotein-like Protein"/>
    <property type="match status" value="1"/>
</dbReference>
<evidence type="ECO:0000256" key="3">
    <source>
        <dbReference type="ARBA" id="ARBA00022695"/>
    </source>
</evidence>
<dbReference type="Gene3D" id="3.30.420.10">
    <property type="entry name" value="Ribonuclease H-like superfamily/Ribonuclease H"/>
    <property type="match status" value="1"/>
</dbReference>
<dbReference type="CDD" id="cd01647">
    <property type="entry name" value="RT_LTR"/>
    <property type="match status" value="1"/>
</dbReference>
<dbReference type="Proteomes" id="UP000502823">
    <property type="component" value="Unassembled WGS sequence"/>
</dbReference>
<dbReference type="AlphaFoldDB" id="A0A6L2Q4R0"/>
<dbReference type="Pfam" id="PF17921">
    <property type="entry name" value="Integrase_H2C2"/>
    <property type="match status" value="1"/>
</dbReference>
<keyword evidence="7" id="KW-0695">RNA-directed DNA polymerase</keyword>
<dbReference type="InterPro" id="IPR041588">
    <property type="entry name" value="Integrase_H2C2"/>
</dbReference>
<dbReference type="Gene3D" id="3.10.10.10">
    <property type="entry name" value="HIV Type 1 Reverse Transcriptase, subunit A, domain 1"/>
    <property type="match status" value="1"/>
</dbReference>
<dbReference type="InterPro" id="IPR012337">
    <property type="entry name" value="RNaseH-like_sf"/>
</dbReference>
<evidence type="ECO:0000256" key="6">
    <source>
        <dbReference type="ARBA" id="ARBA00022801"/>
    </source>
</evidence>
<gene>
    <name evidence="12" type="ORF">Cfor_02413</name>
</gene>
<keyword evidence="5" id="KW-0255">Endonuclease</keyword>
<dbReference type="InterPro" id="IPR050951">
    <property type="entry name" value="Retrovirus_Pol_polyprotein"/>
</dbReference>
<evidence type="ECO:0000256" key="4">
    <source>
        <dbReference type="ARBA" id="ARBA00022722"/>
    </source>
</evidence>
<dbReference type="GO" id="GO:0042575">
    <property type="term" value="C:DNA polymerase complex"/>
    <property type="evidence" value="ECO:0007669"/>
    <property type="project" value="UniProtKB-ARBA"/>
</dbReference>
<dbReference type="PROSITE" id="PS50994">
    <property type="entry name" value="INTEGRASE"/>
    <property type="match status" value="1"/>
</dbReference>
<dbReference type="PANTHER" id="PTHR37984:SF5">
    <property type="entry name" value="PROTEIN NYNRIN-LIKE"/>
    <property type="match status" value="1"/>
</dbReference>
<dbReference type="GO" id="GO:0003964">
    <property type="term" value="F:RNA-directed DNA polymerase activity"/>
    <property type="evidence" value="ECO:0007669"/>
    <property type="project" value="UniProtKB-KW"/>
</dbReference>
<evidence type="ECO:0000259" key="11">
    <source>
        <dbReference type="PROSITE" id="PS50994"/>
    </source>
</evidence>
<dbReference type="SUPFAM" id="SSF53098">
    <property type="entry name" value="Ribonuclease H-like"/>
    <property type="match status" value="1"/>
</dbReference>
<feature type="domain" description="Integrase catalytic" evidence="11">
    <location>
        <begin position="1002"/>
        <end position="1160"/>
    </location>
</feature>
<dbReference type="EC" id="2.7.7.49" evidence="1"/>
<feature type="compositionally biased region" description="Basic and acidic residues" evidence="9">
    <location>
        <begin position="280"/>
        <end position="293"/>
    </location>
</feature>
<proteinExistence type="predicted"/>
<feature type="compositionally biased region" description="Basic and acidic residues" evidence="9">
    <location>
        <begin position="251"/>
        <end position="261"/>
    </location>
</feature>
<keyword evidence="4" id="KW-0540">Nuclease</keyword>
<dbReference type="InterPro" id="IPR036397">
    <property type="entry name" value="RNaseH_sf"/>
</dbReference>
<dbReference type="SUPFAM" id="SSF56672">
    <property type="entry name" value="DNA/RNA polymerases"/>
    <property type="match status" value="1"/>
</dbReference>
<dbReference type="Gene3D" id="3.30.70.270">
    <property type="match status" value="2"/>
</dbReference>
<evidence type="ECO:0000256" key="1">
    <source>
        <dbReference type="ARBA" id="ARBA00012493"/>
    </source>
</evidence>
<dbReference type="InterPro" id="IPR000477">
    <property type="entry name" value="RT_dom"/>
</dbReference>
<evidence type="ECO:0000256" key="8">
    <source>
        <dbReference type="SAM" id="Coils"/>
    </source>
</evidence>
<dbReference type="InterPro" id="IPR041373">
    <property type="entry name" value="RT_RNaseH"/>
</dbReference>
<dbReference type="PROSITE" id="PS50878">
    <property type="entry name" value="RT_POL"/>
    <property type="match status" value="1"/>
</dbReference>
<accession>A0A6L2Q4R0</accession>
<keyword evidence="3" id="KW-0548">Nucleotidyltransferase</keyword>
<dbReference type="GO" id="GO:0015074">
    <property type="term" value="P:DNA integration"/>
    <property type="evidence" value="ECO:0007669"/>
    <property type="project" value="InterPro"/>
</dbReference>
<organism evidence="12 13">
    <name type="scientific">Coptotermes formosanus</name>
    <name type="common">Formosan subterranean termite</name>
    <dbReference type="NCBI Taxonomy" id="36987"/>
    <lineage>
        <taxon>Eukaryota</taxon>
        <taxon>Metazoa</taxon>
        <taxon>Ecdysozoa</taxon>
        <taxon>Arthropoda</taxon>
        <taxon>Hexapoda</taxon>
        <taxon>Insecta</taxon>
        <taxon>Pterygota</taxon>
        <taxon>Neoptera</taxon>
        <taxon>Polyneoptera</taxon>
        <taxon>Dictyoptera</taxon>
        <taxon>Blattodea</taxon>
        <taxon>Blattoidea</taxon>
        <taxon>Termitoidae</taxon>
        <taxon>Rhinotermitidae</taxon>
        <taxon>Coptotermes</taxon>
    </lineage>
</organism>
<dbReference type="Pfam" id="PF00078">
    <property type="entry name" value="RVT_1"/>
    <property type="match status" value="1"/>
</dbReference>
<keyword evidence="6" id="KW-0378">Hydrolase</keyword>
<dbReference type="OrthoDB" id="6764494at2759"/>
<feature type="domain" description="Reverse transcriptase" evidence="10">
    <location>
        <begin position="491"/>
        <end position="671"/>
    </location>
</feature>
<evidence type="ECO:0000313" key="12">
    <source>
        <dbReference type="EMBL" id="GFG37775.1"/>
    </source>
</evidence>
<name>A0A6L2Q4R0_COPFO</name>
<evidence type="ECO:0000259" key="10">
    <source>
        <dbReference type="PROSITE" id="PS50878"/>
    </source>
</evidence>
<dbReference type="Pfam" id="PF17917">
    <property type="entry name" value="RT_RNaseH"/>
    <property type="match status" value="1"/>
</dbReference>
<dbReference type="InParanoid" id="A0A6L2Q4R0"/>
<evidence type="ECO:0000256" key="5">
    <source>
        <dbReference type="ARBA" id="ARBA00022759"/>
    </source>
</evidence>
<dbReference type="InterPro" id="IPR001584">
    <property type="entry name" value="Integrase_cat-core"/>
</dbReference>
<dbReference type="EMBL" id="BLKM01000723">
    <property type="protein sequence ID" value="GFG37775.1"/>
    <property type="molecule type" value="Genomic_DNA"/>
</dbReference>
<dbReference type="PANTHER" id="PTHR37984">
    <property type="entry name" value="PROTEIN CBG26694"/>
    <property type="match status" value="1"/>
</dbReference>
<dbReference type="Pfam" id="PF00665">
    <property type="entry name" value="rve"/>
    <property type="match status" value="1"/>
</dbReference>
<dbReference type="GO" id="GO:0016787">
    <property type="term" value="F:hydrolase activity"/>
    <property type="evidence" value="ECO:0007669"/>
    <property type="project" value="UniProtKB-KW"/>
</dbReference>
<evidence type="ECO:0000256" key="9">
    <source>
        <dbReference type="SAM" id="MobiDB-lite"/>
    </source>
</evidence>
<evidence type="ECO:0000256" key="7">
    <source>
        <dbReference type="ARBA" id="ARBA00022918"/>
    </source>
</evidence>
<dbReference type="InterPro" id="IPR043502">
    <property type="entry name" value="DNA/RNA_pol_sf"/>
</dbReference>
<keyword evidence="2" id="KW-0808">Transferase</keyword>
<evidence type="ECO:0000313" key="13">
    <source>
        <dbReference type="Proteomes" id="UP000502823"/>
    </source>
</evidence>
<protein>
    <recommendedName>
        <fullName evidence="1">RNA-directed DNA polymerase</fullName>
        <ecNumber evidence="1">2.7.7.49</ecNumber>
    </recommendedName>
</protein>
<dbReference type="GO" id="GO:0004519">
    <property type="term" value="F:endonuclease activity"/>
    <property type="evidence" value="ECO:0007669"/>
    <property type="project" value="UniProtKB-KW"/>
</dbReference>
<dbReference type="GO" id="GO:0003676">
    <property type="term" value="F:nucleic acid binding"/>
    <property type="evidence" value="ECO:0007669"/>
    <property type="project" value="InterPro"/>
</dbReference>
<sequence length="1273" mass="145100">MNGVHACNVSTWGDNVNVPDPSVNSCNSGVNAGSGLYANTSDLSELTLPAFTDSTSEVPLHFIRDLDQYFSLKRTPEELRLALVFRAVKEPFAKQWLSSVFDRMKTYDEFKKAFTELLWCPSRQASIRSAIYLDKHDPGSGESCLDHYIRYANMASTLNPPMSDLDLLSALTSHFEPHVQQGLICSNLQSTQDALAFLAKLQGLGDHRHTFRSPRREYDRRDTNRGPPREQANARDSGRGNSVSVRYVRQQGDRQNRRYSDRGQNNDGGRNFHRRGQGSLREDRTTSEGKLGEVSDGQAHTGIQPGGYLLTDDVLPHCEDACDVMDVPAKYDVGSRKSKCGCYDALEWTKESQVADDIDYVCTNEVYSNENNDEGSADDTRLCLITSYLEPNYATKSQKPDANMNPQDDRIITADQLRAKVCENNTLSLQPQEQLYALLLKYQQHLTKRPGRCSVFEYKFQIEGDMPTSANSRPIPFALRAPVREQVQAMLRDGILGESYSACANPLTLVHREGKSIRICIDARRINKLMVADRVKIQPMRELLQRFHGSSYITCLDVSSAFLQVPLNKASRQWTAFQFQSRVYQFASVPYGFKNSLSAFIRALETVLADDVVNDHVITYVEDLLIHSSSFSDHMEHLDTVFHKLTTAGFTISASKCHFCKPEVKFLGHITCDKTVKADPDRIEAILRYPVPRNQKQLRKFLGVCNFHQQFILNYASYVEPLLVLLRKGNKWSWSDTLQNAFEILRAKFAESIHLVHPDENKGYIIHTDASGRAIAVYALDRFKVYVYGHKIILCTDNKSLTFLHKCVITSNRVARWMLDVQECDIEIRHIKGVQNHLADVLSRNPAGLTDEEIRNFTRPDQVMVNSVQLYVDKTIGTDLKDLAVLQDTDPRLAAIKRVVTTHPTTAQHRYLLRDNVIYCKGDKDRTRWKVMLPTCLEAEVFKFVHYTSGHLGVDKCLEEIRYVFEVRNLGKKLRRFIASCDVCQRVKHPNRSFTIEEKHHFPMGPGDLCAVDIYGSLPVAKGNVRYVFVCYDVFSKFIKLYALKSVTTKACLNKLVNQYFGNVVKPNVILSDNGSQFRSPSWRKQLQLHGVDVRFTPIRHPESNPSERCMRELSKFCRIYCNDNHKKWAEMLPHIERWINNSVASGTGYTPVELMYGVKRPNVFDKVMPDVQGLEQEEEDIATKLEAAYAKMKQRAAARERRQKKGTGNWVPKLNEKVLVRTQPMSDAIKGMTSKFMHVFQGPYTITKLLAHSAYELRDENGKLRGEFNKKQ</sequence>
<feature type="region of interest" description="Disordered" evidence="9">
    <location>
        <begin position="208"/>
        <end position="304"/>
    </location>
</feature>
<evidence type="ECO:0000256" key="2">
    <source>
        <dbReference type="ARBA" id="ARBA00022679"/>
    </source>
</evidence>
<dbReference type="Gene3D" id="1.10.340.70">
    <property type="match status" value="1"/>
</dbReference>
<dbReference type="InterPro" id="IPR043128">
    <property type="entry name" value="Rev_trsase/Diguanyl_cyclase"/>
</dbReference>
<comment type="caution">
    <text evidence="12">The sequence shown here is derived from an EMBL/GenBank/DDBJ whole genome shotgun (WGS) entry which is preliminary data.</text>
</comment>
<feature type="coiled-coil region" evidence="8">
    <location>
        <begin position="1176"/>
        <end position="1203"/>
    </location>
</feature>
<keyword evidence="13" id="KW-1185">Reference proteome</keyword>